<feature type="domain" description="Tf2-1-like SH3-like" evidence="1">
    <location>
        <begin position="135"/>
        <end position="175"/>
    </location>
</feature>
<accession>A0AAV5R5K6</accession>
<gene>
    <name evidence="2" type="ORF">DAPK24_034140</name>
</gene>
<evidence type="ECO:0000259" key="1">
    <source>
        <dbReference type="Pfam" id="PF24626"/>
    </source>
</evidence>
<organism evidence="2 3">
    <name type="scientific">Pichia kluyveri</name>
    <name type="common">Yeast</name>
    <dbReference type="NCBI Taxonomy" id="36015"/>
    <lineage>
        <taxon>Eukaryota</taxon>
        <taxon>Fungi</taxon>
        <taxon>Dikarya</taxon>
        <taxon>Ascomycota</taxon>
        <taxon>Saccharomycotina</taxon>
        <taxon>Pichiomycetes</taxon>
        <taxon>Pichiales</taxon>
        <taxon>Pichiaceae</taxon>
        <taxon>Pichia</taxon>
    </lineage>
</organism>
<keyword evidence="3" id="KW-1185">Reference proteome</keyword>
<reference evidence="2 3" key="1">
    <citation type="journal article" date="2023" name="Elife">
        <title>Identification of key yeast species and microbe-microbe interactions impacting larval growth of Drosophila in the wild.</title>
        <authorList>
            <person name="Mure A."/>
            <person name="Sugiura Y."/>
            <person name="Maeda R."/>
            <person name="Honda K."/>
            <person name="Sakurai N."/>
            <person name="Takahashi Y."/>
            <person name="Watada M."/>
            <person name="Katoh T."/>
            <person name="Gotoh A."/>
            <person name="Gotoh Y."/>
            <person name="Taniguchi I."/>
            <person name="Nakamura K."/>
            <person name="Hayashi T."/>
            <person name="Katayama T."/>
            <person name="Uemura T."/>
            <person name="Hattori Y."/>
        </authorList>
    </citation>
    <scope>NUCLEOTIDE SEQUENCE [LARGE SCALE GENOMIC DNA]</scope>
    <source>
        <strain evidence="2 3">PK-24</strain>
    </source>
</reference>
<dbReference type="InterPro" id="IPR036397">
    <property type="entry name" value="RNaseH_sf"/>
</dbReference>
<dbReference type="GO" id="GO:0003676">
    <property type="term" value="F:nucleic acid binding"/>
    <property type="evidence" value="ECO:0007669"/>
    <property type="project" value="InterPro"/>
</dbReference>
<dbReference type="Proteomes" id="UP001378960">
    <property type="component" value="Unassembled WGS sequence"/>
</dbReference>
<comment type="caution">
    <text evidence="2">The sequence shown here is derived from an EMBL/GenBank/DDBJ whole genome shotgun (WGS) entry which is preliminary data.</text>
</comment>
<evidence type="ECO:0000313" key="2">
    <source>
        <dbReference type="EMBL" id="GMM46839.1"/>
    </source>
</evidence>
<dbReference type="Gene3D" id="3.30.420.10">
    <property type="entry name" value="Ribonuclease H-like superfamily/Ribonuclease H"/>
    <property type="match status" value="1"/>
</dbReference>
<dbReference type="Pfam" id="PF24626">
    <property type="entry name" value="SH3_Tf2-1"/>
    <property type="match status" value="1"/>
</dbReference>
<dbReference type="EMBL" id="BTGB01000005">
    <property type="protein sequence ID" value="GMM46839.1"/>
    <property type="molecule type" value="Genomic_DNA"/>
</dbReference>
<sequence length="224" mass="25614">MIRSLPHYLRSIVTENKDWAYYIPAAEFTLKSTPSMALGGLSPFEVDIGYIPHSPLTLSYQLSDKGRIIDEISENFEKYEITARAARNLILETNKAIFDANKKEGELEEGDDVYIPQDALAKPGDVHNRNLVQAFKSKYVGPYKVIRKINAVNYELELPSSSKRSSSFHISQLKRQSALSNALFTAPKVTNPLYEYRYISMEIELEELIVIYNFLFIVVKYCKT</sequence>
<proteinExistence type="predicted"/>
<name>A0AAV5R5K6_PICKL</name>
<evidence type="ECO:0000313" key="3">
    <source>
        <dbReference type="Proteomes" id="UP001378960"/>
    </source>
</evidence>
<dbReference type="AlphaFoldDB" id="A0AAV5R5K6"/>
<protein>
    <recommendedName>
        <fullName evidence="1">Tf2-1-like SH3-like domain-containing protein</fullName>
    </recommendedName>
</protein>
<dbReference type="InterPro" id="IPR056924">
    <property type="entry name" value="SH3_Tf2-1"/>
</dbReference>